<dbReference type="InterPro" id="IPR005119">
    <property type="entry name" value="LysR_subst-bd"/>
</dbReference>
<dbReference type="CDD" id="cd08422">
    <property type="entry name" value="PBP2_CrgA_like"/>
    <property type="match status" value="1"/>
</dbReference>
<evidence type="ECO:0000256" key="3">
    <source>
        <dbReference type="ARBA" id="ARBA00023125"/>
    </source>
</evidence>
<gene>
    <name evidence="7" type="ORF">GCM10010964_34660</name>
</gene>
<organism evidence="7 8">
    <name type="scientific">Caldovatus sediminis</name>
    <dbReference type="NCBI Taxonomy" id="2041189"/>
    <lineage>
        <taxon>Bacteria</taxon>
        <taxon>Pseudomonadati</taxon>
        <taxon>Pseudomonadota</taxon>
        <taxon>Alphaproteobacteria</taxon>
        <taxon>Acetobacterales</taxon>
        <taxon>Roseomonadaceae</taxon>
        <taxon>Caldovatus</taxon>
    </lineage>
</organism>
<feature type="domain" description="HTH lysR-type" evidence="6">
    <location>
        <begin position="1"/>
        <end position="59"/>
    </location>
</feature>
<dbReference type="Pfam" id="PF03466">
    <property type="entry name" value="LysR_substrate"/>
    <property type="match status" value="1"/>
</dbReference>
<dbReference type="PANTHER" id="PTHR30537">
    <property type="entry name" value="HTH-TYPE TRANSCRIPTIONAL REGULATOR"/>
    <property type="match status" value="1"/>
</dbReference>
<dbReference type="FunFam" id="1.10.10.10:FF:000001">
    <property type="entry name" value="LysR family transcriptional regulator"/>
    <property type="match status" value="1"/>
</dbReference>
<protein>
    <submittedName>
        <fullName evidence="7">Transcriptional regulator</fullName>
    </submittedName>
</protein>
<feature type="compositionally biased region" description="Basic and acidic residues" evidence="5">
    <location>
        <begin position="296"/>
        <end position="305"/>
    </location>
</feature>
<dbReference type="EMBL" id="BMKS01000013">
    <property type="protein sequence ID" value="GGG44317.1"/>
    <property type="molecule type" value="Genomic_DNA"/>
</dbReference>
<evidence type="ECO:0000256" key="1">
    <source>
        <dbReference type="ARBA" id="ARBA00009437"/>
    </source>
</evidence>
<evidence type="ECO:0000256" key="5">
    <source>
        <dbReference type="SAM" id="MobiDB-lite"/>
    </source>
</evidence>
<evidence type="ECO:0000313" key="8">
    <source>
        <dbReference type="Proteomes" id="UP000597507"/>
    </source>
</evidence>
<evidence type="ECO:0000256" key="4">
    <source>
        <dbReference type="ARBA" id="ARBA00023163"/>
    </source>
</evidence>
<dbReference type="SUPFAM" id="SSF46785">
    <property type="entry name" value="Winged helix' DNA-binding domain"/>
    <property type="match status" value="1"/>
</dbReference>
<dbReference type="PANTHER" id="PTHR30537:SF35">
    <property type="entry name" value="TRANSCRIPTIONAL REGULATORY PROTEIN"/>
    <property type="match status" value="1"/>
</dbReference>
<dbReference type="SUPFAM" id="SSF53850">
    <property type="entry name" value="Periplasmic binding protein-like II"/>
    <property type="match status" value="1"/>
</dbReference>
<dbReference type="AlphaFoldDB" id="A0A8J2ZDV5"/>
<feature type="compositionally biased region" description="Low complexity" evidence="5">
    <location>
        <begin position="347"/>
        <end position="356"/>
    </location>
</feature>
<dbReference type="Proteomes" id="UP000597507">
    <property type="component" value="Unassembled WGS sequence"/>
</dbReference>
<dbReference type="Pfam" id="PF00126">
    <property type="entry name" value="HTH_1"/>
    <property type="match status" value="1"/>
</dbReference>
<dbReference type="InterPro" id="IPR000847">
    <property type="entry name" value="LysR_HTH_N"/>
</dbReference>
<comment type="similarity">
    <text evidence="1">Belongs to the LysR transcriptional regulatory family.</text>
</comment>
<dbReference type="GO" id="GO:0003700">
    <property type="term" value="F:DNA-binding transcription factor activity"/>
    <property type="evidence" value="ECO:0007669"/>
    <property type="project" value="InterPro"/>
</dbReference>
<evidence type="ECO:0000259" key="6">
    <source>
        <dbReference type="PROSITE" id="PS50931"/>
    </source>
</evidence>
<keyword evidence="8" id="KW-1185">Reference proteome</keyword>
<accession>A0A8J2ZDV5</accession>
<dbReference type="InterPro" id="IPR058163">
    <property type="entry name" value="LysR-type_TF_proteobact-type"/>
</dbReference>
<sequence>MDGLLVLRAFLATAHHGSFSAAARQAGVVPSVIAKRVDQLEWRLGRRLFHRSTRAVRLTEFGRAALSRIQRIVGEFDHLVETAAERRPALQGRIRVKAPTSLTILHLGEMLGGFQRAHPGIDLDVCVMDRPANPLEEGFDIAIGSAPVLHPGIVEVPLCPLRRVVCAAPDYLRRRGVPRHPRDLATHDCLNFSPTGTQWSFDGGKGPIIVDIQAKLNANDLQVLLAAARRGNGIAMLSRYVAASSLEAGELVPVLPEFPISEMWIKALVPEARLGVPRVRALLEWLQTALSPVPPWDRDSPERRAGVRANAEAGIGAERKPDRRSRKLRTEPAPRRVLAGASGRGGAAALTQAATACRPARLRRGRHPHPLDPDQGPSTDG</sequence>
<keyword evidence="2" id="KW-0805">Transcription regulation</keyword>
<keyword evidence="3" id="KW-0238">DNA-binding</keyword>
<evidence type="ECO:0000256" key="2">
    <source>
        <dbReference type="ARBA" id="ARBA00023015"/>
    </source>
</evidence>
<dbReference type="Gene3D" id="1.10.10.10">
    <property type="entry name" value="Winged helix-like DNA-binding domain superfamily/Winged helix DNA-binding domain"/>
    <property type="match status" value="1"/>
</dbReference>
<dbReference type="PROSITE" id="PS50931">
    <property type="entry name" value="HTH_LYSR"/>
    <property type="match status" value="1"/>
</dbReference>
<keyword evidence="4" id="KW-0804">Transcription</keyword>
<dbReference type="GO" id="GO:0043565">
    <property type="term" value="F:sequence-specific DNA binding"/>
    <property type="evidence" value="ECO:0007669"/>
    <property type="project" value="TreeGrafter"/>
</dbReference>
<dbReference type="InterPro" id="IPR036388">
    <property type="entry name" value="WH-like_DNA-bd_sf"/>
</dbReference>
<dbReference type="Gene3D" id="3.40.190.290">
    <property type="match status" value="1"/>
</dbReference>
<comment type="caution">
    <text evidence="7">The sequence shown here is derived from an EMBL/GenBank/DDBJ whole genome shotgun (WGS) entry which is preliminary data.</text>
</comment>
<dbReference type="GO" id="GO:0006351">
    <property type="term" value="P:DNA-templated transcription"/>
    <property type="evidence" value="ECO:0007669"/>
    <property type="project" value="TreeGrafter"/>
</dbReference>
<dbReference type="InterPro" id="IPR036390">
    <property type="entry name" value="WH_DNA-bd_sf"/>
</dbReference>
<reference evidence="7 8" key="1">
    <citation type="journal article" date="2014" name="Int. J. Syst. Evol. Microbiol.">
        <title>Complete genome sequence of Corynebacterium casei LMG S-19264T (=DSM 44701T), isolated from a smear-ripened cheese.</title>
        <authorList>
            <consortium name="US DOE Joint Genome Institute (JGI-PGF)"/>
            <person name="Walter F."/>
            <person name="Albersmeier A."/>
            <person name="Kalinowski J."/>
            <person name="Ruckert C."/>
        </authorList>
    </citation>
    <scope>NUCLEOTIDE SEQUENCE [LARGE SCALE GENOMIC DNA]</scope>
    <source>
        <strain evidence="7 8">CGMCC 1.16330</strain>
    </source>
</reference>
<proteinExistence type="inferred from homology"/>
<feature type="region of interest" description="Disordered" evidence="5">
    <location>
        <begin position="293"/>
        <end position="381"/>
    </location>
</feature>
<name>A0A8J2ZDV5_9PROT</name>
<evidence type="ECO:0000313" key="7">
    <source>
        <dbReference type="EMBL" id="GGG44317.1"/>
    </source>
</evidence>